<dbReference type="Pfam" id="PF13307">
    <property type="entry name" value="Helicase_C_2"/>
    <property type="match status" value="1"/>
</dbReference>
<dbReference type="Gene3D" id="3.40.50.300">
    <property type="entry name" value="P-loop containing nucleotide triphosphate hydrolases"/>
    <property type="match status" value="2"/>
</dbReference>
<dbReference type="InterPro" id="IPR006554">
    <property type="entry name" value="Helicase-like_DEXD_c2"/>
</dbReference>
<dbReference type="GO" id="GO:0003677">
    <property type="term" value="F:DNA binding"/>
    <property type="evidence" value="ECO:0007669"/>
    <property type="project" value="InterPro"/>
</dbReference>
<name>F8ANE2_METOI</name>
<organism evidence="9 10">
    <name type="scientific">Methanothermococcus okinawensis (strain DSM 14208 / JCM 11175 / IH1)</name>
    <dbReference type="NCBI Taxonomy" id="647113"/>
    <lineage>
        <taxon>Archaea</taxon>
        <taxon>Methanobacteriati</taxon>
        <taxon>Methanobacteriota</taxon>
        <taxon>Methanomada group</taxon>
        <taxon>Methanococci</taxon>
        <taxon>Methanococcales</taxon>
        <taxon>Methanococcaceae</taxon>
        <taxon>Methanothermococcus</taxon>
    </lineage>
</organism>
<keyword evidence="3" id="KW-0227">DNA damage</keyword>
<keyword evidence="10" id="KW-1185">Reference proteome</keyword>
<dbReference type="InterPro" id="IPR014013">
    <property type="entry name" value="Helic_SF1/SF2_ATP-bd_DinG/Rad3"/>
</dbReference>
<dbReference type="GO" id="GO:0016818">
    <property type="term" value="F:hydrolase activity, acting on acid anhydrides, in phosphorus-containing anhydrides"/>
    <property type="evidence" value="ECO:0007669"/>
    <property type="project" value="InterPro"/>
</dbReference>
<dbReference type="AlphaFoldDB" id="F8ANE2"/>
<dbReference type="GO" id="GO:0005524">
    <property type="term" value="F:ATP binding"/>
    <property type="evidence" value="ECO:0007669"/>
    <property type="project" value="UniProtKB-KW"/>
</dbReference>
<dbReference type="eggNOG" id="arCOG00770">
    <property type="taxonomic scope" value="Archaea"/>
</dbReference>
<dbReference type="SMART" id="SM00488">
    <property type="entry name" value="DEXDc2"/>
    <property type="match status" value="1"/>
</dbReference>
<dbReference type="PANTHER" id="PTHR11472:SF34">
    <property type="entry name" value="REGULATOR OF TELOMERE ELONGATION HELICASE 1"/>
    <property type="match status" value="1"/>
</dbReference>
<sequence length="690" mass="80315">MNRGIYEFREYYKNKFPYYSIRAQQKKMMETIFNSVNNKKNLVIEAPTGVGKTLSYLIPSLYFAEKGKRIMILTETIDQQERIFEDLNSLKHNLKVSFMMGKSNFFCKSKGGKANRLYCQLNKKCPYRPNKKPYCICGTKKEPITIDGVTKYYCPFCVCDYQKSKIECLDADIVVMNNSIYYYIKEEIDAKRNTDIIICDEAHKLEGSIRNSATISINPEIALNRLRFMAYYFAPNTLRRHFKRLDDKYKHDDILNYNYNYDNDNNGNKYNNYNDGYNEDFWKIIHNYVSNYANVEDCKNTLIFDGEHITSWKLKEDVAILGTLLDGYYQITNIKKKIESFEENRELSKKDLKFKIDNKALVPLEFQFIFNKKISDMPLMEFINNIKDLKTTNSNFVIYRNGSSLLCEPVLVSSYLKKLYGDAVVIHCSATIGNLKIHALKTGMGVSNTLVLDSPFSEHRKKIIALSDGEDMKYDSKKELKRKKANENIFKLLKSAKCNSLVLFKSFEDLNSAYKYLINNSNKLGHKIYCYEFGMDGKEAKELKERFERDGGILLATGRFAEGVDIPGDALTMVIIDSLPFPVPTPLLNREQKLLEEGFKKKNINSKNAHWTAFLMTSFHIMSRTIVQMIGRLIRTENDYGVVVVQDKRFNDWVAEEMKKRGYLKDSYISMDINKAVEYIPKFLNEFKSK</sequence>
<dbReference type="PROSITE" id="PS51193">
    <property type="entry name" value="HELICASE_ATP_BIND_2"/>
    <property type="match status" value="1"/>
</dbReference>
<keyword evidence="1" id="KW-0004">4Fe-4S</keyword>
<proteinExistence type="predicted"/>
<dbReference type="STRING" id="647113.Metok_0209"/>
<keyword evidence="4" id="KW-0378">Hydrolase</keyword>
<reference evidence="9" key="1">
    <citation type="submission" date="2011-05" db="EMBL/GenBank/DDBJ databases">
        <title>Complete sequence of chromosome of Methanothermococcus okinawensis IH1.</title>
        <authorList>
            <consortium name="US DOE Joint Genome Institute"/>
            <person name="Lucas S."/>
            <person name="Han J."/>
            <person name="Lapidus A."/>
            <person name="Cheng J.-F."/>
            <person name="Goodwin L."/>
            <person name="Pitluck S."/>
            <person name="Peters L."/>
            <person name="Mikhailova N."/>
            <person name="Held B."/>
            <person name="Han C."/>
            <person name="Tapia R."/>
            <person name="Land M."/>
            <person name="Hauser L."/>
            <person name="Kyrpides N."/>
            <person name="Ivanova N."/>
            <person name="Pagani I."/>
            <person name="Sieprawska-Lupa M."/>
            <person name="Takai K."/>
            <person name="Miyazaki J."/>
            <person name="Whitman W."/>
            <person name="Woyke T."/>
        </authorList>
    </citation>
    <scope>NUCLEOTIDE SEQUENCE [LARGE SCALE GENOMIC DNA]</scope>
    <source>
        <strain evidence="9">IH1</strain>
    </source>
</reference>
<keyword evidence="9" id="KW-0347">Helicase</keyword>
<evidence type="ECO:0000256" key="4">
    <source>
        <dbReference type="ARBA" id="ARBA00022801"/>
    </source>
</evidence>
<dbReference type="GO" id="GO:0051539">
    <property type="term" value="F:4 iron, 4 sulfur cluster binding"/>
    <property type="evidence" value="ECO:0007669"/>
    <property type="project" value="UniProtKB-KW"/>
</dbReference>
<dbReference type="PANTHER" id="PTHR11472">
    <property type="entry name" value="DNA REPAIR DEAD HELICASE RAD3/XP-D SUBFAMILY MEMBER"/>
    <property type="match status" value="1"/>
</dbReference>
<evidence type="ECO:0000313" key="9">
    <source>
        <dbReference type="EMBL" id="AEH06202.1"/>
    </source>
</evidence>
<dbReference type="InterPro" id="IPR027417">
    <property type="entry name" value="P-loop_NTPase"/>
</dbReference>
<dbReference type="InterPro" id="IPR006555">
    <property type="entry name" value="ATP-dep_Helicase_C"/>
</dbReference>
<dbReference type="HOGENOM" id="CLU_012117_2_0_2"/>
<evidence type="ECO:0000259" key="7">
    <source>
        <dbReference type="PROSITE" id="PS51192"/>
    </source>
</evidence>
<evidence type="ECO:0000256" key="5">
    <source>
        <dbReference type="ARBA" id="ARBA00022840"/>
    </source>
</evidence>
<keyword evidence="2" id="KW-0547">Nucleotide-binding</keyword>
<dbReference type="SMART" id="SM00487">
    <property type="entry name" value="DEXDc"/>
    <property type="match status" value="1"/>
</dbReference>
<dbReference type="OrthoDB" id="27512at2157"/>
<evidence type="ECO:0000256" key="3">
    <source>
        <dbReference type="ARBA" id="ARBA00022763"/>
    </source>
</evidence>
<dbReference type="SMART" id="SM00491">
    <property type="entry name" value="HELICc2"/>
    <property type="match status" value="1"/>
</dbReference>
<keyword evidence="5" id="KW-0067">ATP-binding</keyword>
<keyword evidence="1" id="KW-0479">Metal-binding</keyword>
<keyword evidence="1" id="KW-0411">Iron-sulfur</keyword>
<dbReference type="InterPro" id="IPR045028">
    <property type="entry name" value="DinG/Rad3-like"/>
</dbReference>
<keyword evidence="1" id="KW-0408">Iron</keyword>
<dbReference type="SUPFAM" id="SSF52540">
    <property type="entry name" value="P-loop containing nucleoside triphosphate hydrolases"/>
    <property type="match status" value="1"/>
</dbReference>
<dbReference type="GO" id="GO:0006281">
    <property type="term" value="P:DNA repair"/>
    <property type="evidence" value="ECO:0007669"/>
    <property type="project" value="UniProtKB-KW"/>
</dbReference>
<dbReference type="Proteomes" id="UP000009296">
    <property type="component" value="Chromosome"/>
</dbReference>
<dbReference type="InterPro" id="IPR006935">
    <property type="entry name" value="Helicase/UvrB_N"/>
</dbReference>
<dbReference type="InterPro" id="IPR014001">
    <property type="entry name" value="Helicase_ATP-bd"/>
</dbReference>
<evidence type="ECO:0000256" key="2">
    <source>
        <dbReference type="ARBA" id="ARBA00022741"/>
    </source>
</evidence>
<evidence type="ECO:0000256" key="6">
    <source>
        <dbReference type="ARBA" id="ARBA00023204"/>
    </source>
</evidence>
<keyword evidence="6" id="KW-0234">DNA repair</keyword>
<feature type="domain" description="Helicase ATP-binding" evidence="7">
    <location>
        <begin position="33"/>
        <end position="233"/>
    </location>
</feature>
<accession>F8ANE2</accession>
<evidence type="ECO:0000259" key="8">
    <source>
        <dbReference type="PROSITE" id="PS51193"/>
    </source>
</evidence>
<dbReference type="PROSITE" id="PS51192">
    <property type="entry name" value="HELICASE_ATP_BIND_1"/>
    <property type="match status" value="1"/>
</dbReference>
<feature type="domain" description="Helicase ATP-binding" evidence="8">
    <location>
        <begin position="11"/>
        <end position="254"/>
    </location>
</feature>
<dbReference type="GeneID" id="10772326"/>
<evidence type="ECO:0000313" key="10">
    <source>
        <dbReference type="Proteomes" id="UP000009296"/>
    </source>
</evidence>
<dbReference type="GO" id="GO:0003678">
    <property type="term" value="F:DNA helicase activity"/>
    <property type="evidence" value="ECO:0007669"/>
    <property type="project" value="InterPro"/>
</dbReference>
<dbReference type="EMBL" id="CP002792">
    <property type="protein sequence ID" value="AEH06202.1"/>
    <property type="molecule type" value="Genomic_DNA"/>
</dbReference>
<protein>
    <submittedName>
        <fullName evidence="9">Helicase c2</fullName>
    </submittedName>
</protein>
<dbReference type="RefSeq" id="WP_013866388.1">
    <property type="nucleotide sequence ID" value="NC_015636.1"/>
</dbReference>
<evidence type="ECO:0000256" key="1">
    <source>
        <dbReference type="ARBA" id="ARBA00022485"/>
    </source>
</evidence>
<dbReference type="Pfam" id="PF04851">
    <property type="entry name" value="ResIII"/>
    <property type="match status" value="1"/>
</dbReference>
<gene>
    <name evidence="9" type="ordered locus">Metok_0209</name>
</gene>
<dbReference type="KEGG" id="mok:Metok_0209"/>